<dbReference type="FunCoup" id="T1I8C1">
    <property type="interactions" value="1359"/>
</dbReference>
<dbReference type="GO" id="GO:0007346">
    <property type="term" value="P:regulation of mitotic cell cycle"/>
    <property type="evidence" value="ECO:0007669"/>
    <property type="project" value="TreeGrafter"/>
</dbReference>
<accession>T1I8C1</accession>
<keyword evidence="3" id="KW-1185">Reference proteome</keyword>
<dbReference type="HOGENOM" id="CLU_025645_1_0_1"/>
<dbReference type="Pfam" id="PF05600">
    <property type="entry name" value="CDK5RAP3"/>
    <property type="match status" value="1"/>
</dbReference>
<protein>
    <submittedName>
        <fullName evidence="2">Uncharacterized protein</fullName>
    </submittedName>
</protein>
<evidence type="ECO:0000256" key="1">
    <source>
        <dbReference type="ARBA" id="ARBA00007478"/>
    </source>
</evidence>
<dbReference type="AlphaFoldDB" id="T1I8C1"/>
<dbReference type="PANTHER" id="PTHR14894:SF0">
    <property type="entry name" value="CDK5 REGULATORY SUBUNIT-ASSOCIATED PROTEIN 3"/>
    <property type="match status" value="1"/>
</dbReference>
<evidence type="ECO:0000313" key="2">
    <source>
        <dbReference type="EnsemblMetazoa" id="RPRC012543-PA"/>
    </source>
</evidence>
<dbReference type="STRING" id="13249.T1I8C1"/>
<dbReference type="OMA" id="CRLYEKN"/>
<reference evidence="2" key="1">
    <citation type="submission" date="2015-05" db="UniProtKB">
        <authorList>
            <consortium name="EnsemblMetazoa"/>
        </authorList>
    </citation>
    <scope>IDENTIFICATION</scope>
</reference>
<proteinExistence type="inferred from homology"/>
<dbReference type="Proteomes" id="UP000015103">
    <property type="component" value="Unassembled WGS sequence"/>
</dbReference>
<dbReference type="VEuPathDB" id="VectorBase:RPRC012543"/>
<dbReference type="EnsemblMetazoa" id="RPRC012543-RA">
    <property type="protein sequence ID" value="RPRC012543-PA"/>
    <property type="gene ID" value="RPRC012543"/>
</dbReference>
<dbReference type="InParanoid" id="T1I8C1"/>
<name>T1I8C1_RHOPR</name>
<dbReference type="EMBL" id="ACPB03000007">
    <property type="status" value="NOT_ANNOTATED_CDS"/>
    <property type="molecule type" value="Genomic_DNA"/>
</dbReference>
<comment type="similarity">
    <text evidence="1">Belongs to the CDK5RAP3 family.</text>
</comment>
<organism evidence="2 3">
    <name type="scientific">Rhodnius prolixus</name>
    <name type="common">Triatomid bug</name>
    <dbReference type="NCBI Taxonomy" id="13249"/>
    <lineage>
        <taxon>Eukaryota</taxon>
        <taxon>Metazoa</taxon>
        <taxon>Ecdysozoa</taxon>
        <taxon>Arthropoda</taxon>
        <taxon>Hexapoda</taxon>
        <taxon>Insecta</taxon>
        <taxon>Pterygota</taxon>
        <taxon>Neoptera</taxon>
        <taxon>Paraneoptera</taxon>
        <taxon>Hemiptera</taxon>
        <taxon>Heteroptera</taxon>
        <taxon>Panheteroptera</taxon>
        <taxon>Cimicomorpha</taxon>
        <taxon>Reduviidae</taxon>
        <taxon>Triatominae</taxon>
        <taxon>Rhodnius</taxon>
    </lineage>
</organism>
<dbReference type="eggNOG" id="KOG2607">
    <property type="taxonomic scope" value="Eukaryota"/>
</dbReference>
<dbReference type="PANTHER" id="PTHR14894">
    <property type="entry name" value="CDK5 REGULATORY SUBUNIT-ASSOCIATED PROTEIN 3"/>
    <property type="match status" value="1"/>
</dbReference>
<evidence type="ECO:0000313" key="3">
    <source>
        <dbReference type="Proteomes" id="UP000015103"/>
    </source>
</evidence>
<sequence length="473" mass="54177">MEQFISIDIHVPKLLEWLISRRHCSNGWSLDIVKIREKINSAIQDMPANETITALLTGTYINYFHCLKIVEILRETEADTKNIFGRYSSKRMKDWQEIVGLYTKNNVYLAESADLLINTVKYEIPGIKKQIAKQQQLQNEIKKKESDAIKSGKTARNDLASFLKELGLEGKDKGFRESLIESAKQLYHINDEIAKEMKDILPSLEHYITFAAFSQPQQSVDLKLLKFLVDKGNATTYEWEKGIKPTKINLPSLIVDETLQEHNEDGIDWGYSMGNSDGIEIELIDSGEIKQDGIELEAVEPEKKDSNEILADGSLALSLLDNLHTRTNIINQLSEIQCFLKTRIYEFDKEGMNESIVESRIDLDKMLFSIESILTKLTNPTTEHFFNILYSPRYLEDIIKKIEQKEAAIERSAAIVEMSKDRLKESLDLEVNLKQKAQVIVKKNRELQSEIANDISQRYNGRKVNLMGGPVFP</sequence>
<dbReference type="InterPro" id="IPR008491">
    <property type="entry name" value="CDK5RAP3"/>
</dbReference>
<dbReference type="GO" id="GO:0012505">
    <property type="term" value="C:endomembrane system"/>
    <property type="evidence" value="ECO:0007669"/>
    <property type="project" value="TreeGrafter"/>
</dbReference>